<gene>
    <name evidence="3" type="ORF">SAMN02982922_1570</name>
</gene>
<accession>A0A1X7NEB4</accession>
<dbReference type="RefSeq" id="WP_085463653.1">
    <property type="nucleotide sequence ID" value="NZ_FXBL01000004.1"/>
</dbReference>
<evidence type="ECO:0000256" key="1">
    <source>
        <dbReference type="SAM" id="Coils"/>
    </source>
</evidence>
<feature type="region of interest" description="Disordered" evidence="2">
    <location>
        <begin position="115"/>
        <end position="138"/>
    </location>
</feature>
<feature type="compositionally biased region" description="Basic residues" evidence="2">
    <location>
        <begin position="126"/>
        <end position="138"/>
    </location>
</feature>
<evidence type="ECO:0000313" key="4">
    <source>
        <dbReference type="Proteomes" id="UP000193083"/>
    </source>
</evidence>
<name>A0A1X7NEB4_9HYPH</name>
<organism evidence="3 4">
    <name type="scientific">Mesorhizobium australicum</name>
    <dbReference type="NCBI Taxonomy" id="536018"/>
    <lineage>
        <taxon>Bacteria</taxon>
        <taxon>Pseudomonadati</taxon>
        <taxon>Pseudomonadota</taxon>
        <taxon>Alphaproteobacteria</taxon>
        <taxon>Hyphomicrobiales</taxon>
        <taxon>Phyllobacteriaceae</taxon>
        <taxon>Mesorhizobium</taxon>
    </lineage>
</organism>
<dbReference type="AlphaFoldDB" id="A0A1X7NEB4"/>
<feature type="coiled-coil region" evidence="1">
    <location>
        <begin position="40"/>
        <end position="106"/>
    </location>
</feature>
<dbReference type="EMBL" id="FXBL01000004">
    <property type="protein sequence ID" value="SMH35202.1"/>
    <property type="molecule type" value="Genomic_DNA"/>
</dbReference>
<dbReference type="Proteomes" id="UP000193083">
    <property type="component" value="Unassembled WGS sequence"/>
</dbReference>
<proteinExistence type="predicted"/>
<keyword evidence="1" id="KW-0175">Coiled coil</keyword>
<reference evidence="3 4" key="1">
    <citation type="submission" date="2017-04" db="EMBL/GenBank/DDBJ databases">
        <authorList>
            <person name="Afonso C.L."/>
            <person name="Miller P.J."/>
            <person name="Scott M.A."/>
            <person name="Spackman E."/>
            <person name="Goraichik I."/>
            <person name="Dimitrov K.M."/>
            <person name="Suarez D.L."/>
            <person name="Swayne D.E."/>
        </authorList>
    </citation>
    <scope>NUCLEOTIDE SEQUENCE [LARGE SCALE GENOMIC DNA]</scope>
    <source>
        <strain evidence="3 4">B5P</strain>
    </source>
</reference>
<keyword evidence="4" id="KW-1185">Reference proteome</keyword>
<dbReference type="InterPro" id="IPR045510">
    <property type="entry name" value="DUF6481"/>
</dbReference>
<evidence type="ECO:0000313" key="3">
    <source>
        <dbReference type="EMBL" id="SMH35202.1"/>
    </source>
</evidence>
<dbReference type="OrthoDB" id="7285326at2"/>
<dbReference type="Pfam" id="PF20089">
    <property type="entry name" value="DUF6481"/>
    <property type="match status" value="1"/>
</dbReference>
<evidence type="ECO:0000256" key="2">
    <source>
        <dbReference type="SAM" id="MobiDB-lite"/>
    </source>
</evidence>
<protein>
    <submittedName>
        <fullName evidence="3">Uncharacterized protein</fullName>
    </submittedName>
</protein>
<feature type="compositionally biased region" description="Basic and acidic residues" evidence="2">
    <location>
        <begin position="115"/>
        <end position="125"/>
    </location>
</feature>
<sequence length="138" mass="16252">MAIYREKDFTERRNAAVEAKKALLERFKSRPSEDDPEVIARKQEREAILAARAIREKEKEKLRQEKLAREAAERAERERLAEIARKEAEEQARIEAEAREAEEKDRLSRYLAEEAEKKARRDARYAARKSRVGTRRTA</sequence>